<dbReference type="PANTHER" id="PTHR46536">
    <property type="entry name" value="ARL14 EFFECTOR PROTEIN"/>
    <property type="match status" value="1"/>
</dbReference>
<comment type="caution">
    <text evidence="3">The sequence shown here is derived from an EMBL/GenBank/DDBJ whole genome shotgun (WGS) entry which is preliminary data.</text>
</comment>
<dbReference type="AlphaFoldDB" id="A0AAV2TI82"/>
<dbReference type="InterPro" id="IPR029264">
    <property type="entry name" value="ARF7EP_C"/>
</dbReference>
<feature type="compositionally biased region" description="Polar residues" evidence="1">
    <location>
        <begin position="125"/>
        <end position="137"/>
    </location>
</feature>
<name>A0AAV2TI82_CALDB</name>
<reference evidence="3" key="1">
    <citation type="submission" date="2024-06" db="EMBL/GenBank/DDBJ databases">
        <authorList>
            <person name="Liu X."/>
            <person name="Lenzi L."/>
            <person name="Haldenby T S."/>
            <person name="Uol C."/>
        </authorList>
    </citation>
    <scope>NUCLEOTIDE SEQUENCE</scope>
</reference>
<accession>A0AAV2TI82</accession>
<gene>
    <name evidence="3" type="ORF">CDAUBV1_LOCUS10866</name>
</gene>
<organism evidence="3 4">
    <name type="scientific">Calicophoron daubneyi</name>
    <name type="common">Rumen fluke</name>
    <name type="synonym">Paramphistomum daubneyi</name>
    <dbReference type="NCBI Taxonomy" id="300641"/>
    <lineage>
        <taxon>Eukaryota</taxon>
        <taxon>Metazoa</taxon>
        <taxon>Spiralia</taxon>
        <taxon>Lophotrochozoa</taxon>
        <taxon>Platyhelminthes</taxon>
        <taxon>Trematoda</taxon>
        <taxon>Digenea</taxon>
        <taxon>Plagiorchiida</taxon>
        <taxon>Pronocephalata</taxon>
        <taxon>Paramphistomoidea</taxon>
        <taxon>Paramphistomidae</taxon>
        <taxon>Calicophoron</taxon>
    </lineage>
</organism>
<protein>
    <recommendedName>
        <fullName evidence="2">ARF7 effector protein C-terminal domain-containing protein</fullName>
    </recommendedName>
</protein>
<evidence type="ECO:0000313" key="4">
    <source>
        <dbReference type="Proteomes" id="UP001497525"/>
    </source>
</evidence>
<evidence type="ECO:0000313" key="3">
    <source>
        <dbReference type="EMBL" id="CAL5136749.1"/>
    </source>
</evidence>
<evidence type="ECO:0000259" key="2">
    <source>
        <dbReference type="Pfam" id="PF14949"/>
    </source>
</evidence>
<dbReference type="Pfam" id="PF14949">
    <property type="entry name" value="ARF7EP_C"/>
    <property type="match status" value="1"/>
</dbReference>
<evidence type="ECO:0000256" key="1">
    <source>
        <dbReference type="SAM" id="MobiDB-lite"/>
    </source>
</evidence>
<dbReference type="EMBL" id="CAXLJL010000345">
    <property type="protein sequence ID" value="CAL5136749.1"/>
    <property type="molecule type" value="Genomic_DNA"/>
</dbReference>
<proteinExistence type="predicted"/>
<sequence length="247" mass="28324">MLVDGTKSPVISYWDLTAGKHTLTHVFRTNTTAHLLSPQSSLQSSLDNYHEYLARFQTYLFNSKIVHENVYISVQFSENLNPCPKSQLNIQMASPSRPPSRTSSMPNLQLHNPDKKAEVPKARKSTASSGVNSSHTSMENKELDRLKFKNPGRQMEDLKFKWPEGNFTRSFRKQLTSKRKQKNRGGTFPSLYDSRGRLLGTLADTCDCLREGCPGCHLPCRRCHSMYCGPVCRIYRNFRFREARLFI</sequence>
<feature type="domain" description="ARF7 effector protein C-terminal" evidence="2">
    <location>
        <begin position="141"/>
        <end position="240"/>
    </location>
</feature>
<feature type="region of interest" description="Disordered" evidence="1">
    <location>
        <begin position="87"/>
        <end position="142"/>
    </location>
</feature>
<dbReference type="PANTHER" id="PTHR46536:SF3">
    <property type="entry name" value="ARF7 EFFECTOR PROTEIN C-TERMINAL DOMAIN-CONTAINING PROTEIN"/>
    <property type="match status" value="1"/>
</dbReference>
<feature type="compositionally biased region" description="Basic and acidic residues" evidence="1">
    <location>
        <begin position="112"/>
        <end position="121"/>
    </location>
</feature>
<dbReference type="Proteomes" id="UP001497525">
    <property type="component" value="Unassembled WGS sequence"/>
</dbReference>